<sequence>MTLSAKHSALMLAALVGATLSTAALAEKGPMGGPMGGMMLHFEALDADKDGKVTKEELAADRAARFAEADTNKDGKLSAEELIAMREKAEAARRAEMAKAMIDRIDADKDGFVSVAEMDAMPMVDKMFERADADADGAISTAEMDAMKIRMAEHMGEGEGMGRGHGKHGGGFWKWMSGDN</sequence>
<comment type="caution">
    <text evidence="5">The sequence shown here is derived from an EMBL/GenBank/DDBJ whole genome shotgun (WGS) entry which is preliminary data.</text>
</comment>
<evidence type="ECO:0000256" key="3">
    <source>
        <dbReference type="SAM" id="SignalP"/>
    </source>
</evidence>
<reference evidence="5 6" key="1">
    <citation type="submission" date="2020-02" db="EMBL/GenBank/DDBJ databases">
        <authorList>
            <person name="Chen W.-M."/>
        </authorList>
    </citation>
    <scope>NUCLEOTIDE SEQUENCE [LARGE SCALE GENOMIC DNA]</scope>
    <source>
        <strain evidence="5 6">KMS-5</strain>
    </source>
</reference>
<dbReference type="InterPro" id="IPR011992">
    <property type="entry name" value="EF-hand-dom_pair"/>
</dbReference>
<dbReference type="SUPFAM" id="SSF47473">
    <property type="entry name" value="EF-hand"/>
    <property type="match status" value="1"/>
</dbReference>
<dbReference type="Pfam" id="PF13499">
    <property type="entry name" value="EF-hand_7"/>
    <property type="match status" value="1"/>
</dbReference>
<evidence type="ECO:0000313" key="6">
    <source>
        <dbReference type="Proteomes" id="UP000477782"/>
    </source>
</evidence>
<dbReference type="SMART" id="SM00054">
    <property type="entry name" value="EFh"/>
    <property type="match status" value="4"/>
</dbReference>
<keyword evidence="6" id="KW-1185">Reference proteome</keyword>
<dbReference type="PROSITE" id="PS00018">
    <property type="entry name" value="EF_HAND_1"/>
    <property type="match status" value="3"/>
</dbReference>
<evidence type="ECO:0000256" key="2">
    <source>
        <dbReference type="ARBA" id="ARBA00022737"/>
    </source>
</evidence>
<name>A0A6M0QWQ8_9RHOB</name>
<dbReference type="Proteomes" id="UP000477782">
    <property type="component" value="Unassembled WGS sequence"/>
</dbReference>
<evidence type="ECO:0000259" key="4">
    <source>
        <dbReference type="PROSITE" id="PS50222"/>
    </source>
</evidence>
<dbReference type="Pfam" id="PF13202">
    <property type="entry name" value="EF-hand_5"/>
    <property type="match status" value="2"/>
</dbReference>
<feature type="domain" description="EF-hand" evidence="4">
    <location>
        <begin position="57"/>
        <end position="92"/>
    </location>
</feature>
<dbReference type="PANTHER" id="PTHR10827:SF98">
    <property type="entry name" value="45 KDA CALCIUM-BINDING PROTEIN"/>
    <property type="match status" value="1"/>
</dbReference>
<keyword evidence="1" id="KW-0479">Metal-binding</keyword>
<dbReference type="RefSeq" id="WP_164627717.1">
    <property type="nucleotide sequence ID" value="NZ_JAAIVJ010000015.1"/>
</dbReference>
<accession>A0A6M0QWQ8</accession>
<evidence type="ECO:0000256" key="1">
    <source>
        <dbReference type="ARBA" id="ARBA00022723"/>
    </source>
</evidence>
<dbReference type="InterPro" id="IPR018247">
    <property type="entry name" value="EF_Hand_1_Ca_BS"/>
</dbReference>
<dbReference type="InterPro" id="IPR002048">
    <property type="entry name" value="EF_hand_dom"/>
</dbReference>
<dbReference type="EMBL" id="JAAIVJ010000015">
    <property type="protein sequence ID" value="NEY91889.1"/>
    <property type="molecule type" value="Genomic_DNA"/>
</dbReference>
<gene>
    <name evidence="5" type="ORF">G4Z14_16480</name>
</gene>
<protein>
    <submittedName>
        <fullName evidence="5">Calcium-binding protein</fullName>
    </submittedName>
</protein>
<dbReference type="CDD" id="cd00051">
    <property type="entry name" value="EFh"/>
    <property type="match status" value="1"/>
</dbReference>
<feature type="domain" description="EF-hand" evidence="4">
    <location>
        <begin position="93"/>
        <end position="128"/>
    </location>
</feature>
<dbReference type="PROSITE" id="PS50222">
    <property type="entry name" value="EF_HAND_2"/>
    <property type="match status" value="2"/>
</dbReference>
<dbReference type="GO" id="GO:0005509">
    <property type="term" value="F:calcium ion binding"/>
    <property type="evidence" value="ECO:0007669"/>
    <property type="project" value="InterPro"/>
</dbReference>
<dbReference type="AlphaFoldDB" id="A0A6M0QWQ8"/>
<proteinExistence type="predicted"/>
<organism evidence="5 6">
    <name type="scientific">Tabrizicola oligotrophica</name>
    <dbReference type="NCBI Taxonomy" id="2710650"/>
    <lineage>
        <taxon>Bacteria</taxon>
        <taxon>Pseudomonadati</taxon>
        <taxon>Pseudomonadota</taxon>
        <taxon>Alphaproteobacteria</taxon>
        <taxon>Rhodobacterales</taxon>
        <taxon>Paracoccaceae</taxon>
        <taxon>Tabrizicola</taxon>
    </lineage>
</organism>
<evidence type="ECO:0000313" key="5">
    <source>
        <dbReference type="EMBL" id="NEY91889.1"/>
    </source>
</evidence>
<feature type="chain" id="PRO_5026911104" evidence="3">
    <location>
        <begin position="27"/>
        <end position="180"/>
    </location>
</feature>
<keyword evidence="3" id="KW-0732">Signal</keyword>
<dbReference type="Gene3D" id="1.10.238.10">
    <property type="entry name" value="EF-hand"/>
    <property type="match status" value="2"/>
</dbReference>
<keyword evidence="2" id="KW-0677">Repeat</keyword>
<feature type="signal peptide" evidence="3">
    <location>
        <begin position="1"/>
        <end position="26"/>
    </location>
</feature>
<dbReference type="PANTHER" id="PTHR10827">
    <property type="entry name" value="RETICULOCALBIN"/>
    <property type="match status" value="1"/>
</dbReference>